<keyword evidence="1" id="KW-0175">Coiled coil</keyword>
<comment type="caution">
    <text evidence="3">The sequence shown here is derived from an EMBL/GenBank/DDBJ whole genome shotgun (WGS) entry which is preliminary data.</text>
</comment>
<feature type="coiled-coil region" evidence="1">
    <location>
        <begin position="130"/>
        <end position="301"/>
    </location>
</feature>
<accession>A0A9N8UYK1</accession>
<proteinExistence type="predicted"/>
<dbReference type="EMBL" id="CAJVPL010000030">
    <property type="protein sequence ID" value="CAG8435947.1"/>
    <property type="molecule type" value="Genomic_DNA"/>
</dbReference>
<evidence type="ECO:0000313" key="3">
    <source>
        <dbReference type="EMBL" id="CAG8435947.1"/>
    </source>
</evidence>
<dbReference type="AlphaFoldDB" id="A0A9N8UYK1"/>
<sequence length="677" mass="79507">MHYEEDSNENANLQQNQSRKNNVPKSAAKPKVPLTYSPVVNKKYEPTATLDKDEWHDVMATINHFDRIGITRTQQYCTDLMNGYREWHKSSEDTIPKQIVEKIFIPFNISHDKEIESQKQHHHSQVQNLKSKYEAELYESREKIQKLEEELDTLTHETKSAKEETSRLQNLKAEYETALQESRGKIQELEEERKITDEKYENEVINLLQSLNETEKKYQDALEFEKRKFTNDFKSEKQKIITDFNSKFESEKQRFINNYKEKLQKLNEQAQNLKFKHETELQESRGRIQVLKEELKITKEKYETEVFKRTNLLRSLNETEKIYQDALEFDKQKSTNDFETKYETELQNSRERIQELEEERKITLSALKNLQYEDNLTHETKSAKKETSRLQSALDVQWNNDDISNPLQLTKDIDKIQALLNNVTKVKPKTLIRINESTSKGLFNGFHIQNIMEERTYKIALSCALQRIIIDEIIDVIADLPSTIDSAAPIHDGNLEAFICYHLDKLVFLMDNLADNRSGDDETTIIAPTKIRQQVFASLGSRGYSKPNHPIIDWLTRELLKKMDNYREVLSEERKKLLNDQVAEVVVELIRLRFRLHAQDPIPDIRWVESGKSICGGFMQGPWDIEDSQNVVVDFCYFPAIGTDLDDDTNRCVYCKAQVLVRPKKSMDKFSYRYACK</sequence>
<feature type="region of interest" description="Disordered" evidence="2">
    <location>
        <begin position="1"/>
        <end position="34"/>
    </location>
</feature>
<dbReference type="OrthoDB" id="2421414at2759"/>
<evidence type="ECO:0000256" key="2">
    <source>
        <dbReference type="SAM" id="MobiDB-lite"/>
    </source>
</evidence>
<organism evidence="3 4">
    <name type="scientific">Ambispora gerdemannii</name>
    <dbReference type="NCBI Taxonomy" id="144530"/>
    <lineage>
        <taxon>Eukaryota</taxon>
        <taxon>Fungi</taxon>
        <taxon>Fungi incertae sedis</taxon>
        <taxon>Mucoromycota</taxon>
        <taxon>Glomeromycotina</taxon>
        <taxon>Glomeromycetes</taxon>
        <taxon>Archaeosporales</taxon>
        <taxon>Ambisporaceae</taxon>
        <taxon>Ambispora</taxon>
    </lineage>
</organism>
<reference evidence="3" key="1">
    <citation type="submission" date="2021-06" db="EMBL/GenBank/DDBJ databases">
        <authorList>
            <person name="Kallberg Y."/>
            <person name="Tangrot J."/>
            <person name="Rosling A."/>
        </authorList>
    </citation>
    <scope>NUCLEOTIDE SEQUENCE</scope>
    <source>
        <strain evidence="3">MT106</strain>
    </source>
</reference>
<dbReference type="Proteomes" id="UP000789831">
    <property type="component" value="Unassembled WGS sequence"/>
</dbReference>
<evidence type="ECO:0000313" key="4">
    <source>
        <dbReference type="Proteomes" id="UP000789831"/>
    </source>
</evidence>
<protein>
    <submittedName>
        <fullName evidence="3">8609_t:CDS:1</fullName>
    </submittedName>
</protein>
<name>A0A9N8UYK1_9GLOM</name>
<evidence type="ECO:0000256" key="1">
    <source>
        <dbReference type="SAM" id="Coils"/>
    </source>
</evidence>
<gene>
    <name evidence="3" type="ORF">AGERDE_LOCUS601</name>
</gene>
<keyword evidence="4" id="KW-1185">Reference proteome</keyword>
<feature type="coiled-coil region" evidence="1">
    <location>
        <begin position="339"/>
        <end position="373"/>
    </location>
</feature>
<feature type="compositionally biased region" description="Polar residues" evidence="2">
    <location>
        <begin position="9"/>
        <end position="24"/>
    </location>
</feature>